<protein>
    <recommendedName>
        <fullName evidence="2">DUF4350 domain-containing protein</fullName>
    </recommendedName>
</protein>
<dbReference type="InterPro" id="IPR025646">
    <property type="entry name" value="DUF4350"/>
</dbReference>
<keyword evidence="1" id="KW-0472">Membrane</keyword>
<dbReference type="RefSeq" id="WP_143184236.1">
    <property type="nucleotide sequence ID" value="NZ_FQYR01000004.1"/>
</dbReference>
<proteinExistence type="predicted"/>
<dbReference type="Pfam" id="PF14258">
    <property type="entry name" value="DUF4350"/>
    <property type="match status" value="1"/>
</dbReference>
<feature type="transmembrane region" description="Helical" evidence="1">
    <location>
        <begin position="285"/>
        <end position="302"/>
    </location>
</feature>
<evidence type="ECO:0000313" key="4">
    <source>
        <dbReference type="Proteomes" id="UP000184510"/>
    </source>
</evidence>
<dbReference type="Proteomes" id="UP000184510">
    <property type="component" value="Unassembled WGS sequence"/>
</dbReference>
<reference evidence="3 4" key="1">
    <citation type="submission" date="2016-11" db="EMBL/GenBank/DDBJ databases">
        <authorList>
            <person name="Jaros S."/>
            <person name="Januszkiewicz K."/>
            <person name="Wedrychowicz H."/>
        </authorList>
    </citation>
    <scope>NUCLEOTIDE SEQUENCE [LARGE SCALE GENOMIC DNA]</scope>
    <source>
        <strain evidence="3 4">DSM 18772</strain>
    </source>
</reference>
<feature type="domain" description="DUF4350" evidence="2">
    <location>
        <begin position="38"/>
        <end position="258"/>
    </location>
</feature>
<keyword evidence="4" id="KW-1185">Reference proteome</keyword>
<keyword evidence="1" id="KW-1133">Transmembrane helix</keyword>
<evidence type="ECO:0000313" key="3">
    <source>
        <dbReference type="EMBL" id="SHJ80562.1"/>
    </source>
</evidence>
<sequence length="411" mass="46142">MRCLTYLAVVIAALMVSGCDKGDYVIKERVLGYQGLARKNPYLAAELYLQASGIDASSMTGVVKMDVEEGLVFAPASTLRSTGDAERAIEWVVQGGHFVIFLQRAEDYWKDVGVGADHDPEWWNDEYDEQLGLKHLLEKLDLELVTVTNPPYLDIDLEEATEEGMSAREKTQRGLILPNAEVSRVDTGYDEFELLLGGTQRVKSANGLSYMDDWSDQGEEHSFYSRPYGGGRVTVISDGRVFRNPYLGMKDHAAMLDYLSDTSPPGKVVFSLGKVRSFMSMLMEYGWMAVFALLVLLALWLWKNLPNFGPKMDVVTGHFRSYEKQLLATGDFLWTHKKDDSLLNPLRNEVRRRCGAFGHDAIAEETLFENLHSSSGLSLELIQEAMTKTQVHDATTMVRITQNLQTILKSL</sequence>
<evidence type="ECO:0000259" key="2">
    <source>
        <dbReference type="Pfam" id="PF14258"/>
    </source>
</evidence>
<organism evidence="3 4">
    <name type="scientific">Rubritalea squalenifaciens DSM 18772</name>
    <dbReference type="NCBI Taxonomy" id="1123071"/>
    <lineage>
        <taxon>Bacteria</taxon>
        <taxon>Pseudomonadati</taxon>
        <taxon>Verrucomicrobiota</taxon>
        <taxon>Verrucomicrobiia</taxon>
        <taxon>Verrucomicrobiales</taxon>
        <taxon>Rubritaleaceae</taxon>
        <taxon>Rubritalea</taxon>
    </lineage>
</organism>
<accession>A0A1M6MAT9</accession>
<name>A0A1M6MAT9_9BACT</name>
<dbReference type="PROSITE" id="PS51257">
    <property type="entry name" value="PROKAR_LIPOPROTEIN"/>
    <property type="match status" value="1"/>
</dbReference>
<keyword evidence="1" id="KW-0812">Transmembrane</keyword>
<evidence type="ECO:0000256" key="1">
    <source>
        <dbReference type="SAM" id="Phobius"/>
    </source>
</evidence>
<gene>
    <name evidence="3" type="ORF">SAMN02745181_2670</name>
</gene>
<dbReference type="STRING" id="1123071.SAMN02745181_2670"/>
<dbReference type="EMBL" id="FQYR01000004">
    <property type="protein sequence ID" value="SHJ80562.1"/>
    <property type="molecule type" value="Genomic_DNA"/>
</dbReference>
<dbReference type="AlphaFoldDB" id="A0A1M6MAT9"/>
<dbReference type="InParanoid" id="A0A1M6MAT9"/>
<dbReference type="OrthoDB" id="189908at2"/>